<dbReference type="InterPro" id="IPR027395">
    <property type="entry name" value="WH_DNA-bd_dom"/>
</dbReference>
<evidence type="ECO:0000313" key="2">
    <source>
        <dbReference type="EMBL" id="MCP2331300.1"/>
    </source>
</evidence>
<dbReference type="Proteomes" id="UP000791080">
    <property type="component" value="Unassembled WGS sequence"/>
</dbReference>
<evidence type="ECO:0000259" key="1">
    <source>
        <dbReference type="SMART" id="SM00418"/>
    </source>
</evidence>
<dbReference type="InterPro" id="IPR011991">
    <property type="entry name" value="ArsR-like_HTH"/>
</dbReference>
<dbReference type="PANTHER" id="PTHR37318">
    <property type="entry name" value="BSL7504 PROTEIN"/>
    <property type="match status" value="1"/>
</dbReference>
<dbReference type="SMART" id="SM00418">
    <property type="entry name" value="HTH_ARSR"/>
    <property type="match status" value="1"/>
</dbReference>
<comment type="caution">
    <text evidence="2">The sequence shown here is derived from an EMBL/GenBank/DDBJ whole genome shotgun (WGS) entry which is preliminary data.</text>
</comment>
<keyword evidence="3" id="KW-1185">Reference proteome</keyword>
<accession>A0ABT1JFM6</accession>
<protein>
    <submittedName>
        <fullName evidence="2">DNA-binding transcriptional regulator, MarR family</fullName>
    </submittedName>
</protein>
<dbReference type="Pfam" id="PF13601">
    <property type="entry name" value="HTH_34"/>
    <property type="match status" value="1"/>
</dbReference>
<reference evidence="2 3" key="2">
    <citation type="submission" date="2022-06" db="EMBL/GenBank/DDBJ databases">
        <title>Genomic Encyclopedia of Type Strains, Phase I: the one thousand microbial genomes (KMG-I) project.</title>
        <authorList>
            <person name="Kyrpides N."/>
        </authorList>
    </citation>
    <scope>NUCLEOTIDE SEQUENCE [LARGE SCALE GENOMIC DNA]</scope>
    <source>
        <strain evidence="2 3">DSM 43889</strain>
    </source>
</reference>
<feature type="domain" description="HTH arsR-type" evidence="1">
    <location>
        <begin position="11"/>
        <end position="93"/>
    </location>
</feature>
<keyword evidence="2" id="KW-0238">DNA-binding</keyword>
<proteinExistence type="predicted"/>
<dbReference type="RefSeq" id="WP_026420771.1">
    <property type="nucleotide sequence ID" value="NZ_AUBJ02000001.1"/>
</dbReference>
<gene>
    <name evidence="2" type="ORF">G443_001570</name>
</gene>
<name>A0ABT1JFM6_ACTCY</name>
<dbReference type="Gene3D" id="1.10.10.10">
    <property type="entry name" value="Winged helix-like DNA-binding domain superfamily/Winged helix DNA-binding domain"/>
    <property type="match status" value="1"/>
</dbReference>
<dbReference type="SUPFAM" id="SSF46785">
    <property type="entry name" value="Winged helix' DNA-binding domain"/>
    <property type="match status" value="1"/>
</dbReference>
<sequence length="102" mass="11863">MSPRTADYRRRLDELIHTPVRLSVMALLARSDRVTFGYLRDTVDVSDSLLSKHMATLERAGYVTVTKGHEGRRPRTWYSLTDRGRRAFLGYRQALRHLLDSE</sequence>
<dbReference type="CDD" id="cd00090">
    <property type="entry name" value="HTH_ARSR"/>
    <property type="match status" value="1"/>
</dbReference>
<dbReference type="InterPro" id="IPR036390">
    <property type="entry name" value="WH_DNA-bd_sf"/>
</dbReference>
<dbReference type="InterPro" id="IPR036388">
    <property type="entry name" value="WH-like_DNA-bd_sf"/>
</dbReference>
<evidence type="ECO:0000313" key="3">
    <source>
        <dbReference type="Proteomes" id="UP000791080"/>
    </source>
</evidence>
<dbReference type="PANTHER" id="PTHR37318:SF1">
    <property type="entry name" value="BSL7504 PROTEIN"/>
    <property type="match status" value="1"/>
</dbReference>
<reference evidence="2 3" key="1">
    <citation type="submission" date="2013-07" db="EMBL/GenBank/DDBJ databases">
        <authorList>
            <consortium name="DOE Joint Genome Institute"/>
            <person name="Reeve W."/>
            <person name="Huntemann M."/>
            <person name="Han J."/>
            <person name="Chen A."/>
            <person name="Kyrpides N."/>
            <person name="Mavromatis K."/>
            <person name="Markowitz V."/>
            <person name="Palaniappan K."/>
            <person name="Ivanova N."/>
            <person name="Schaumberg A."/>
            <person name="Pati A."/>
            <person name="Liolios K."/>
            <person name="Nordberg H.P."/>
            <person name="Cantor M.N."/>
            <person name="Hua S.X."/>
            <person name="Woyke T."/>
        </authorList>
    </citation>
    <scope>NUCLEOTIDE SEQUENCE [LARGE SCALE GENOMIC DNA]</scope>
    <source>
        <strain evidence="2 3">DSM 43889</strain>
    </source>
</reference>
<organism evidence="2 3">
    <name type="scientific">Actinoalloteichus caeruleus DSM 43889</name>
    <dbReference type="NCBI Taxonomy" id="1120930"/>
    <lineage>
        <taxon>Bacteria</taxon>
        <taxon>Bacillati</taxon>
        <taxon>Actinomycetota</taxon>
        <taxon>Actinomycetes</taxon>
        <taxon>Pseudonocardiales</taxon>
        <taxon>Pseudonocardiaceae</taxon>
        <taxon>Actinoalloteichus</taxon>
        <taxon>Actinoalloteichus cyanogriseus</taxon>
    </lineage>
</organism>
<dbReference type="GO" id="GO:0003677">
    <property type="term" value="F:DNA binding"/>
    <property type="evidence" value="ECO:0007669"/>
    <property type="project" value="UniProtKB-KW"/>
</dbReference>
<dbReference type="EMBL" id="AUBJ02000001">
    <property type="protein sequence ID" value="MCP2331300.1"/>
    <property type="molecule type" value="Genomic_DNA"/>
</dbReference>
<dbReference type="InterPro" id="IPR001845">
    <property type="entry name" value="HTH_ArsR_DNA-bd_dom"/>
</dbReference>